<keyword evidence="4 9" id="KW-0812">Transmembrane</keyword>
<dbReference type="OrthoDB" id="68611at2759"/>
<keyword evidence="5 9" id="KW-1133">Transmembrane helix</keyword>
<keyword evidence="3" id="KW-0813">Transport</keyword>
<evidence type="ECO:0000256" key="6">
    <source>
        <dbReference type="ARBA" id="ARBA00023065"/>
    </source>
</evidence>
<dbReference type="GO" id="GO:0016020">
    <property type="term" value="C:membrane"/>
    <property type="evidence" value="ECO:0007669"/>
    <property type="project" value="UniProtKB-SubCell"/>
</dbReference>
<evidence type="ECO:0000256" key="3">
    <source>
        <dbReference type="ARBA" id="ARBA00022448"/>
    </source>
</evidence>
<accession>A0A7J0FIE3</accession>
<feature type="transmembrane region" description="Helical" evidence="9">
    <location>
        <begin position="158"/>
        <end position="178"/>
    </location>
</feature>
<evidence type="ECO:0000256" key="7">
    <source>
        <dbReference type="ARBA" id="ARBA00023136"/>
    </source>
</evidence>
<comment type="subcellular location">
    <subcellularLocation>
        <location evidence="1">Membrane</location>
        <topology evidence="1">Multi-pass membrane protein</topology>
    </subcellularLocation>
</comment>
<evidence type="ECO:0000313" key="10">
    <source>
        <dbReference type="EMBL" id="GFY97969.1"/>
    </source>
</evidence>
<dbReference type="GO" id="GO:0015743">
    <property type="term" value="P:malate transport"/>
    <property type="evidence" value="ECO:0007669"/>
    <property type="project" value="InterPro"/>
</dbReference>
<feature type="transmembrane region" description="Helical" evidence="9">
    <location>
        <begin position="132"/>
        <end position="151"/>
    </location>
</feature>
<organism evidence="10 11">
    <name type="scientific">Actinidia rufa</name>
    <dbReference type="NCBI Taxonomy" id="165716"/>
    <lineage>
        <taxon>Eukaryota</taxon>
        <taxon>Viridiplantae</taxon>
        <taxon>Streptophyta</taxon>
        <taxon>Embryophyta</taxon>
        <taxon>Tracheophyta</taxon>
        <taxon>Spermatophyta</taxon>
        <taxon>Magnoliopsida</taxon>
        <taxon>eudicotyledons</taxon>
        <taxon>Gunneridae</taxon>
        <taxon>Pentapetalae</taxon>
        <taxon>asterids</taxon>
        <taxon>Ericales</taxon>
        <taxon>Actinidiaceae</taxon>
        <taxon>Actinidia</taxon>
    </lineage>
</organism>
<dbReference type="GO" id="GO:0034220">
    <property type="term" value="P:monoatomic ion transmembrane transport"/>
    <property type="evidence" value="ECO:0007669"/>
    <property type="project" value="UniProtKB-KW"/>
</dbReference>
<evidence type="ECO:0000256" key="8">
    <source>
        <dbReference type="ARBA" id="ARBA00023303"/>
    </source>
</evidence>
<evidence type="ECO:0000256" key="4">
    <source>
        <dbReference type="ARBA" id="ARBA00022692"/>
    </source>
</evidence>
<keyword evidence="7 9" id="KW-0472">Membrane</keyword>
<protein>
    <submittedName>
        <fullName evidence="10">Aluminum activated malate transporter family protein</fullName>
    </submittedName>
</protein>
<keyword evidence="11" id="KW-1185">Reference proteome</keyword>
<comment type="similarity">
    <text evidence="2">Belongs to the aromatic acid exporter (TC 2.A.85) family.</text>
</comment>
<keyword evidence="6" id="KW-0406">Ion transport</keyword>
<evidence type="ECO:0000256" key="1">
    <source>
        <dbReference type="ARBA" id="ARBA00004141"/>
    </source>
</evidence>
<evidence type="ECO:0000256" key="2">
    <source>
        <dbReference type="ARBA" id="ARBA00007079"/>
    </source>
</evidence>
<dbReference type="PANTHER" id="PTHR31086">
    <property type="entry name" value="ALUMINUM-ACTIVATED MALATE TRANSPORTER 10"/>
    <property type="match status" value="1"/>
</dbReference>
<sequence length="228" mass="25038">MEMEQKTQEKTGSTHMCDWVKALPCKIKVKALGIAKKTKKVGKDDPRRIIHSLKVGFALTLVSLFYYVRPLYNVFGESSMWAIFTVVVVFEFSVGATLSKSINRGFATMLAGALGVGVQELASLLGDKGKPIVLGFFVFLLAATSAFARFFPHIKARYDYGVLVFILTFSLVSISGYRADKIIELALQRLSTILLGGAMCIVISIFVCPVWAGQDLPQSCCFQLGKDC</sequence>
<evidence type="ECO:0000313" key="11">
    <source>
        <dbReference type="Proteomes" id="UP000585474"/>
    </source>
</evidence>
<keyword evidence="8" id="KW-0407">Ion channel</keyword>
<feature type="transmembrane region" description="Helical" evidence="9">
    <location>
        <begin position="80"/>
        <end position="99"/>
    </location>
</feature>
<dbReference type="AlphaFoldDB" id="A0A7J0FIE3"/>
<gene>
    <name evidence="10" type="ORF">Acr_12g0005100</name>
</gene>
<proteinExistence type="inferred from homology"/>
<dbReference type="EMBL" id="BJWL01000012">
    <property type="protein sequence ID" value="GFY97969.1"/>
    <property type="molecule type" value="Genomic_DNA"/>
</dbReference>
<feature type="transmembrane region" description="Helical" evidence="9">
    <location>
        <begin position="190"/>
        <end position="212"/>
    </location>
</feature>
<reference evidence="10 11" key="1">
    <citation type="submission" date="2019-07" db="EMBL/GenBank/DDBJ databases">
        <title>De Novo Assembly of kiwifruit Actinidia rufa.</title>
        <authorList>
            <person name="Sugita-Konishi S."/>
            <person name="Sato K."/>
            <person name="Mori E."/>
            <person name="Abe Y."/>
            <person name="Kisaki G."/>
            <person name="Hamano K."/>
            <person name="Suezawa K."/>
            <person name="Otani M."/>
            <person name="Fukuda T."/>
            <person name="Manabe T."/>
            <person name="Gomi K."/>
            <person name="Tabuchi M."/>
            <person name="Akimitsu K."/>
            <person name="Kataoka I."/>
        </authorList>
    </citation>
    <scope>NUCLEOTIDE SEQUENCE [LARGE SCALE GENOMIC DNA]</scope>
    <source>
        <strain evidence="11">cv. Fuchu</strain>
    </source>
</reference>
<name>A0A7J0FIE3_9ERIC</name>
<dbReference type="InterPro" id="IPR020966">
    <property type="entry name" value="ALMT"/>
</dbReference>
<evidence type="ECO:0000256" key="9">
    <source>
        <dbReference type="SAM" id="Phobius"/>
    </source>
</evidence>
<comment type="caution">
    <text evidence="10">The sequence shown here is derived from an EMBL/GenBank/DDBJ whole genome shotgun (WGS) entry which is preliminary data.</text>
</comment>
<evidence type="ECO:0000256" key="5">
    <source>
        <dbReference type="ARBA" id="ARBA00022989"/>
    </source>
</evidence>
<feature type="transmembrane region" description="Helical" evidence="9">
    <location>
        <begin position="49"/>
        <end position="68"/>
    </location>
</feature>
<dbReference type="Pfam" id="PF11744">
    <property type="entry name" value="ALMT"/>
    <property type="match status" value="1"/>
</dbReference>
<dbReference type="Proteomes" id="UP000585474">
    <property type="component" value="Unassembled WGS sequence"/>
</dbReference>